<dbReference type="Pfam" id="PF20463">
    <property type="entry name" value="PDH_C"/>
    <property type="match status" value="1"/>
</dbReference>
<evidence type="ECO:0000259" key="2">
    <source>
        <dbReference type="PROSITE" id="PS51176"/>
    </source>
</evidence>
<dbReference type="EMBL" id="BSOJ01000010">
    <property type="protein sequence ID" value="GLR26028.1"/>
    <property type="molecule type" value="Genomic_DNA"/>
</dbReference>
<proteinExistence type="predicted"/>
<evidence type="ECO:0000313" key="3">
    <source>
        <dbReference type="EMBL" id="GLR26028.1"/>
    </source>
</evidence>
<evidence type="ECO:0000313" key="4">
    <source>
        <dbReference type="Proteomes" id="UP001156664"/>
    </source>
</evidence>
<dbReference type="Pfam" id="PF02153">
    <property type="entry name" value="PDH_N"/>
    <property type="match status" value="1"/>
</dbReference>
<dbReference type="InterPro" id="IPR003099">
    <property type="entry name" value="Prephen_DH"/>
</dbReference>
<comment type="caution">
    <text evidence="3">The sequence shown here is derived from an EMBL/GenBank/DDBJ whole genome shotgun (WGS) entry which is preliminary data.</text>
</comment>
<reference evidence="4" key="1">
    <citation type="journal article" date="2019" name="Int. J. Syst. Evol. Microbiol.">
        <title>The Global Catalogue of Microorganisms (GCM) 10K type strain sequencing project: providing services to taxonomists for standard genome sequencing and annotation.</title>
        <authorList>
            <consortium name="The Broad Institute Genomics Platform"/>
            <consortium name="The Broad Institute Genome Sequencing Center for Infectious Disease"/>
            <person name="Wu L."/>
            <person name="Ma J."/>
        </authorList>
    </citation>
    <scope>NUCLEOTIDE SEQUENCE [LARGE SCALE GENOMIC DNA]</scope>
    <source>
        <strain evidence="4">NBRC 105857</strain>
    </source>
</reference>
<gene>
    <name evidence="3" type="ORF">GCM10007875_11160</name>
</gene>
<name>A0ABQ5YN77_9BURK</name>
<dbReference type="Proteomes" id="UP001156664">
    <property type="component" value="Unassembled WGS sequence"/>
</dbReference>
<dbReference type="InterPro" id="IPR050812">
    <property type="entry name" value="Preph/Arog_dehydrog"/>
</dbReference>
<protein>
    <recommendedName>
        <fullName evidence="2">Prephenate/arogenate dehydrogenase domain-containing protein</fullName>
    </recommendedName>
</protein>
<feature type="domain" description="Prephenate/arogenate dehydrogenase" evidence="2">
    <location>
        <begin position="10"/>
        <end position="297"/>
    </location>
</feature>
<dbReference type="SUPFAM" id="SSF51735">
    <property type="entry name" value="NAD(P)-binding Rossmann-fold domains"/>
    <property type="match status" value="1"/>
</dbReference>
<keyword evidence="1" id="KW-0560">Oxidoreductase</keyword>
<dbReference type="Gene3D" id="3.40.50.720">
    <property type="entry name" value="NAD(P)-binding Rossmann-like Domain"/>
    <property type="match status" value="1"/>
</dbReference>
<dbReference type="SUPFAM" id="SSF48179">
    <property type="entry name" value="6-phosphogluconate dehydrogenase C-terminal domain-like"/>
    <property type="match status" value="1"/>
</dbReference>
<evidence type="ECO:0000256" key="1">
    <source>
        <dbReference type="ARBA" id="ARBA00023002"/>
    </source>
</evidence>
<dbReference type="PANTHER" id="PTHR21363:SF0">
    <property type="entry name" value="PREPHENATE DEHYDROGENASE [NADP(+)]"/>
    <property type="match status" value="1"/>
</dbReference>
<dbReference type="InterPro" id="IPR036291">
    <property type="entry name" value="NAD(P)-bd_dom_sf"/>
</dbReference>
<dbReference type="InterPro" id="IPR046826">
    <property type="entry name" value="PDH_N"/>
</dbReference>
<keyword evidence="4" id="KW-1185">Reference proteome</keyword>
<sequence length="297" mass="32327">MNKEASPIFKNMLAIGVGLIGGSVCLSARKRGLVRHVLGFSRRLETTHEALRLGLVDECITGPGDFNLRNVDAVVLSIPVQQYRKVLMDFLPVLPASCLIFDAGSTKTDVQAVVDELDLQFPGLRSRFVGVHPIAGGEKQGPSAASPDLFVDRNCIVCASDAVSEGTVAKVESFWNAMGARLSRMNPADHDDMFGAVSHLPHFLAFAYVAALLDTPNGERFMLEGGAGFRDFTRIAASSPEMWADIFQNNATAMLRSLSAFESTIADLRHAIEQGNRSEIEKTLTRASVFRKNWTQA</sequence>
<organism evidence="3 4">
    <name type="scientific">Limnobacter litoralis</name>
    <dbReference type="NCBI Taxonomy" id="481366"/>
    <lineage>
        <taxon>Bacteria</taxon>
        <taxon>Pseudomonadati</taxon>
        <taxon>Pseudomonadota</taxon>
        <taxon>Betaproteobacteria</taxon>
        <taxon>Burkholderiales</taxon>
        <taxon>Burkholderiaceae</taxon>
        <taxon>Limnobacter</taxon>
    </lineage>
</organism>
<dbReference type="InterPro" id="IPR008927">
    <property type="entry name" value="6-PGluconate_DH-like_C_sf"/>
</dbReference>
<dbReference type="PANTHER" id="PTHR21363">
    <property type="entry name" value="PREPHENATE DEHYDROGENASE"/>
    <property type="match status" value="1"/>
</dbReference>
<dbReference type="RefSeq" id="WP_284280491.1">
    <property type="nucleotide sequence ID" value="NZ_BSOJ01000010.1"/>
</dbReference>
<dbReference type="Gene3D" id="1.10.3660.10">
    <property type="entry name" value="6-phosphogluconate dehydrogenase C-terminal like domain"/>
    <property type="match status" value="1"/>
</dbReference>
<dbReference type="PROSITE" id="PS51176">
    <property type="entry name" value="PDH_ADH"/>
    <property type="match status" value="1"/>
</dbReference>
<accession>A0ABQ5YN77</accession>
<dbReference type="InterPro" id="IPR046825">
    <property type="entry name" value="PDH_C"/>
</dbReference>